<keyword evidence="1" id="KW-1133">Transmembrane helix</keyword>
<sequence>ASYPLTPLTGVRDATDDVSQVSSCTAGMERESLECSLGRQIRSFRGSAMCDMVASAIAYFVDDLLAHFSSTDAAKATFVLSLLLCFLSLCGFAISIAKFAVLVHQSALHHVTALREYAKVSMLVLGILLSYDSEGLV</sequence>
<feature type="non-terminal residue" evidence="2">
    <location>
        <position position="1"/>
    </location>
</feature>
<proteinExistence type="predicted"/>
<comment type="caution">
    <text evidence="2">The sequence shown here is derived from an EMBL/GenBank/DDBJ whole genome shotgun (WGS) entry which is preliminary data.</text>
</comment>
<accession>A0A7J6KHI6</accession>
<keyword evidence="1" id="KW-0812">Transmembrane</keyword>
<feature type="non-terminal residue" evidence="2">
    <location>
        <position position="137"/>
    </location>
</feature>
<organism evidence="2 3">
    <name type="scientific">Perkinsus chesapeaki</name>
    <name type="common">Clam parasite</name>
    <name type="synonym">Perkinsus andrewsi</name>
    <dbReference type="NCBI Taxonomy" id="330153"/>
    <lineage>
        <taxon>Eukaryota</taxon>
        <taxon>Sar</taxon>
        <taxon>Alveolata</taxon>
        <taxon>Perkinsozoa</taxon>
        <taxon>Perkinsea</taxon>
        <taxon>Perkinsida</taxon>
        <taxon>Perkinsidae</taxon>
        <taxon>Perkinsus</taxon>
    </lineage>
</organism>
<evidence type="ECO:0000313" key="3">
    <source>
        <dbReference type="Proteomes" id="UP000591131"/>
    </source>
</evidence>
<name>A0A7J6KHI6_PERCH</name>
<evidence type="ECO:0000313" key="2">
    <source>
        <dbReference type="EMBL" id="KAF4646440.1"/>
    </source>
</evidence>
<keyword evidence="1" id="KW-0472">Membrane</keyword>
<reference evidence="2 3" key="1">
    <citation type="submission" date="2020-04" db="EMBL/GenBank/DDBJ databases">
        <title>Perkinsus chesapeaki whole genome sequence.</title>
        <authorList>
            <person name="Bogema D.R."/>
        </authorList>
    </citation>
    <scope>NUCLEOTIDE SEQUENCE [LARGE SCALE GENOMIC DNA]</scope>
    <source>
        <strain evidence="2">ATCC PRA-425</strain>
    </source>
</reference>
<evidence type="ECO:0000256" key="1">
    <source>
        <dbReference type="SAM" id="Phobius"/>
    </source>
</evidence>
<gene>
    <name evidence="2" type="ORF">FOL47_006247</name>
</gene>
<dbReference type="Proteomes" id="UP000591131">
    <property type="component" value="Unassembled WGS sequence"/>
</dbReference>
<dbReference type="AlphaFoldDB" id="A0A7J6KHI6"/>
<protein>
    <submittedName>
        <fullName evidence="2">Uncharacterized protein</fullName>
    </submittedName>
</protein>
<dbReference type="EMBL" id="JAAPAO010003466">
    <property type="protein sequence ID" value="KAF4646440.1"/>
    <property type="molecule type" value="Genomic_DNA"/>
</dbReference>
<keyword evidence="3" id="KW-1185">Reference proteome</keyword>
<feature type="transmembrane region" description="Helical" evidence="1">
    <location>
        <begin position="78"/>
        <end position="101"/>
    </location>
</feature>